<comment type="caution">
    <text evidence="1">The sequence shown here is derived from an EMBL/GenBank/DDBJ whole genome shotgun (WGS) entry which is preliminary data.</text>
</comment>
<evidence type="ECO:0000313" key="1">
    <source>
        <dbReference type="EMBL" id="OGC18550.1"/>
    </source>
</evidence>
<proteinExistence type="predicted"/>
<name>A0A1F4SDS0_UNCSA</name>
<dbReference type="EMBL" id="MEUB01000071">
    <property type="protein sequence ID" value="OGC18550.1"/>
    <property type="molecule type" value="Genomic_DNA"/>
</dbReference>
<protein>
    <submittedName>
        <fullName evidence="1">Uncharacterized protein</fullName>
    </submittedName>
</protein>
<dbReference type="AlphaFoldDB" id="A0A1F4SDS0"/>
<dbReference type="PROSITE" id="PS51257">
    <property type="entry name" value="PROKAR_LIPOPROTEIN"/>
    <property type="match status" value="1"/>
</dbReference>
<evidence type="ECO:0000313" key="2">
    <source>
        <dbReference type="Proteomes" id="UP000178417"/>
    </source>
</evidence>
<organism evidence="1 2">
    <name type="scientific">candidate division WOR-1 bacterium RIFOXYB2_FULL_37_13</name>
    <dbReference type="NCBI Taxonomy" id="1802579"/>
    <lineage>
        <taxon>Bacteria</taxon>
        <taxon>Bacillati</taxon>
        <taxon>Saganbacteria</taxon>
    </lineage>
</organism>
<reference evidence="1 2" key="1">
    <citation type="journal article" date="2016" name="Nat. Commun.">
        <title>Thousands of microbial genomes shed light on interconnected biogeochemical processes in an aquifer system.</title>
        <authorList>
            <person name="Anantharaman K."/>
            <person name="Brown C.T."/>
            <person name="Hug L.A."/>
            <person name="Sharon I."/>
            <person name="Castelle C.J."/>
            <person name="Probst A.J."/>
            <person name="Thomas B.C."/>
            <person name="Singh A."/>
            <person name="Wilkins M.J."/>
            <person name="Karaoz U."/>
            <person name="Brodie E.L."/>
            <person name="Williams K.H."/>
            <person name="Hubbard S.S."/>
            <person name="Banfield J.F."/>
        </authorList>
    </citation>
    <scope>NUCLEOTIDE SEQUENCE [LARGE SCALE GENOMIC DNA]</scope>
</reference>
<sequence>MNKNIFIILALIASLSILAIVGIFGCSSSTTGTTNGGNASSVVAGKWALVVTWESTSQSLYLLECTSTSTATTASTDEGTIAIGTNEAAGTYAYNGTTVTFYISNGTTTFSGTFTNNDTLDGSATDGSGNTSTSAHATRNASSDYNLQGRWYQFQEGVEVYNSIVEFFPINATSGTVTLSSSTGVGETVSGTYTYVNGVMDYIANKGQRNWSSVTASFFDAGTLTGTWSNGPDGTNLSYKAYKL</sequence>
<accession>A0A1F4SDS0</accession>
<gene>
    <name evidence="1" type="ORF">A2310_01935</name>
</gene>
<dbReference type="Proteomes" id="UP000178417">
    <property type="component" value="Unassembled WGS sequence"/>
</dbReference>
<dbReference type="STRING" id="1802579.A2310_01935"/>